<dbReference type="EMBL" id="CALTRL010000401">
    <property type="protein sequence ID" value="CAH7667956.1"/>
    <property type="molecule type" value="Genomic_DNA"/>
</dbReference>
<comment type="similarity">
    <text evidence="1">Belongs to the HesB/IscA family.</text>
</comment>
<dbReference type="GO" id="GO:0051537">
    <property type="term" value="F:2 iron, 2 sulfur cluster binding"/>
    <property type="evidence" value="ECO:0007669"/>
    <property type="project" value="TreeGrafter"/>
</dbReference>
<dbReference type="InterPro" id="IPR000361">
    <property type="entry name" value="ATAP_core_dom"/>
</dbReference>
<dbReference type="GO" id="GO:0005506">
    <property type="term" value="F:iron ion binding"/>
    <property type="evidence" value="ECO:0007669"/>
    <property type="project" value="TreeGrafter"/>
</dbReference>
<dbReference type="AlphaFoldDB" id="A0AAV0AS24"/>
<evidence type="ECO:0000313" key="5">
    <source>
        <dbReference type="EMBL" id="CAH7671535.1"/>
    </source>
</evidence>
<dbReference type="Gene3D" id="2.60.300.12">
    <property type="entry name" value="HesB-like domain"/>
    <property type="match status" value="1"/>
</dbReference>
<evidence type="ECO:0000259" key="3">
    <source>
        <dbReference type="Pfam" id="PF01521"/>
    </source>
</evidence>
<dbReference type="InterPro" id="IPR035903">
    <property type="entry name" value="HesB-like_dom_sf"/>
</dbReference>
<feature type="compositionally biased region" description="Low complexity" evidence="2">
    <location>
        <begin position="57"/>
        <end position="72"/>
    </location>
</feature>
<dbReference type="PANTHER" id="PTHR43011:SF1">
    <property type="entry name" value="IRON-SULFUR CLUSTER ASSEMBLY 2 HOMOLOG, MITOCHONDRIAL"/>
    <property type="match status" value="1"/>
</dbReference>
<protein>
    <submittedName>
        <fullName evidence="5">Expressed protein</fullName>
    </submittedName>
</protein>
<dbReference type="Pfam" id="PF01521">
    <property type="entry name" value="Fe-S_biosyn"/>
    <property type="match status" value="1"/>
</dbReference>
<feature type="region of interest" description="Disordered" evidence="2">
    <location>
        <begin position="57"/>
        <end position="97"/>
    </location>
</feature>
<dbReference type="EMBL" id="CALTRL010001205">
    <property type="protein sequence ID" value="CAH7671535.1"/>
    <property type="molecule type" value="Genomic_DNA"/>
</dbReference>
<proteinExistence type="inferred from homology"/>
<evidence type="ECO:0000256" key="2">
    <source>
        <dbReference type="SAM" id="MobiDB-lite"/>
    </source>
</evidence>
<dbReference type="GO" id="GO:0051539">
    <property type="term" value="F:4 iron, 4 sulfur cluster binding"/>
    <property type="evidence" value="ECO:0007669"/>
    <property type="project" value="TreeGrafter"/>
</dbReference>
<evidence type="ECO:0000313" key="4">
    <source>
        <dbReference type="EMBL" id="CAH7667956.1"/>
    </source>
</evidence>
<dbReference type="PANTHER" id="PTHR43011">
    <property type="entry name" value="IRON-SULFUR CLUSTER ASSEMBLY 2 HOMOLOG, MITOCHONDRIAL"/>
    <property type="match status" value="1"/>
</dbReference>
<reference evidence="5" key="1">
    <citation type="submission" date="2022-06" db="EMBL/GenBank/DDBJ databases">
        <authorList>
            <consortium name="SYNGENTA / RWTH Aachen University"/>
        </authorList>
    </citation>
    <scope>NUCLEOTIDE SEQUENCE</scope>
</reference>
<accession>A0AAV0AS24</accession>
<dbReference type="SUPFAM" id="SSF89360">
    <property type="entry name" value="HesB-like domain"/>
    <property type="match status" value="1"/>
</dbReference>
<dbReference type="NCBIfam" id="TIGR00049">
    <property type="entry name" value="iron-sulfur cluster assembly accessory protein"/>
    <property type="match status" value="1"/>
</dbReference>
<dbReference type="Proteomes" id="UP001153365">
    <property type="component" value="Unassembled WGS sequence"/>
</dbReference>
<keyword evidence="6" id="KW-1185">Reference proteome</keyword>
<organism evidence="5 6">
    <name type="scientific">Phakopsora pachyrhizi</name>
    <name type="common">Asian soybean rust disease fungus</name>
    <dbReference type="NCBI Taxonomy" id="170000"/>
    <lineage>
        <taxon>Eukaryota</taxon>
        <taxon>Fungi</taxon>
        <taxon>Dikarya</taxon>
        <taxon>Basidiomycota</taxon>
        <taxon>Pucciniomycotina</taxon>
        <taxon>Pucciniomycetes</taxon>
        <taxon>Pucciniales</taxon>
        <taxon>Phakopsoraceae</taxon>
        <taxon>Phakopsora</taxon>
    </lineage>
</organism>
<evidence type="ECO:0000256" key="1">
    <source>
        <dbReference type="ARBA" id="ARBA00006718"/>
    </source>
</evidence>
<sequence length="221" mass="24290">MSNSTRLLLLRARTFPNGKLDRKNLLSNQASNFFPASQVSTSQFSGRRLSNLNLASRSASPYSTHPTPSSSSIPPPQSLSKDSNKHNSRSLRLLKPKNLSQTDAKIDGIRITPSAVEQIERVRRKDKRPGEVLRLSVESGGCHGFQYKMEFTESIEDDDLMFATGDEESCLVVIDQSSVDLVQGSTIDFHTELIGSSFKILDNPQSSGKGCGCGVSWELKI</sequence>
<dbReference type="GO" id="GO:0016226">
    <property type="term" value="P:iron-sulfur cluster assembly"/>
    <property type="evidence" value="ECO:0007669"/>
    <property type="project" value="InterPro"/>
</dbReference>
<feature type="compositionally biased region" description="Basic residues" evidence="2">
    <location>
        <begin position="86"/>
        <end position="95"/>
    </location>
</feature>
<evidence type="ECO:0000313" key="6">
    <source>
        <dbReference type="Proteomes" id="UP001153365"/>
    </source>
</evidence>
<dbReference type="GO" id="GO:0005739">
    <property type="term" value="C:mitochondrion"/>
    <property type="evidence" value="ECO:0007669"/>
    <property type="project" value="TreeGrafter"/>
</dbReference>
<dbReference type="InterPro" id="IPR016092">
    <property type="entry name" value="ATAP"/>
</dbReference>
<feature type="domain" description="Core" evidence="3">
    <location>
        <begin position="109"/>
        <end position="208"/>
    </location>
</feature>
<gene>
    <name evidence="4" type="ORF">PPACK8108_LOCUS2401</name>
    <name evidence="5" type="ORF">PPACK8108_LOCUS6320</name>
</gene>
<dbReference type="FunFam" id="2.60.300.12:FF:000010">
    <property type="entry name" value="Unplaced genomic scaffold supercont1.5, whole genome shotgun sequence"/>
    <property type="match status" value="1"/>
</dbReference>
<name>A0AAV0AS24_PHAPC</name>
<comment type="caution">
    <text evidence="5">The sequence shown here is derived from an EMBL/GenBank/DDBJ whole genome shotgun (WGS) entry which is preliminary data.</text>
</comment>